<reference evidence="2 3" key="1">
    <citation type="submission" date="2017-05" db="EMBL/GenBank/DDBJ databases">
        <title>Genome of assembly of the Bengalese finch, Lonchura striata domestica.</title>
        <authorList>
            <person name="Colquitt B.M."/>
            <person name="Brainard M.S."/>
        </authorList>
    </citation>
    <scope>NUCLEOTIDE SEQUENCE [LARGE SCALE GENOMIC DNA]</scope>
    <source>
        <strain evidence="2">White83orange57</strain>
    </source>
</reference>
<evidence type="ECO:0000313" key="2">
    <source>
        <dbReference type="EMBL" id="OWK54475.1"/>
    </source>
</evidence>
<dbReference type="AlphaFoldDB" id="A0A218UL54"/>
<evidence type="ECO:0000313" key="3">
    <source>
        <dbReference type="Proteomes" id="UP000197619"/>
    </source>
</evidence>
<accession>A0A218UL54</accession>
<protein>
    <submittedName>
        <fullName evidence="2">Uncharacterized protein</fullName>
    </submittedName>
</protein>
<feature type="compositionally biased region" description="Polar residues" evidence="1">
    <location>
        <begin position="8"/>
        <end position="27"/>
    </location>
</feature>
<proteinExistence type="predicted"/>
<evidence type="ECO:0000256" key="1">
    <source>
        <dbReference type="SAM" id="MobiDB-lite"/>
    </source>
</evidence>
<gene>
    <name evidence="2" type="ORF">RLOC_00001694</name>
</gene>
<feature type="region of interest" description="Disordered" evidence="1">
    <location>
        <begin position="1"/>
        <end position="28"/>
    </location>
</feature>
<organism evidence="2 3">
    <name type="scientific">Lonchura striata</name>
    <name type="common">white-rumped munia</name>
    <dbReference type="NCBI Taxonomy" id="40157"/>
    <lineage>
        <taxon>Eukaryota</taxon>
        <taxon>Metazoa</taxon>
        <taxon>Chordata</taxon>
        <taxon>Craniata</taxon>
        <taxon>Vertebrata</taxon>
        <taxon>Euteleostomi</taxon>
        <taxon>Archelosauria</taxon>
        <taxon>Archosauria</taxon>
        <taxon>Dinosauria</taxon>
        <taxon>Saurischia</taxon>
        <taxon>Theropoda</taxon>
        <taxon>Coelurosauria</taxon>
        <taxon>Aves</taxon>
        <taxon>Neognathae</taxon>
        <taxon>Neoaves</taxon>
        <taxon>Telluraves</taxon>
        <taxon>Australaves</taxon>
        <taxon>Passeriformes</taxon>
        <taxon>Passeroidea</taxon>
        <taxon>Estrildidae</taxon>
        <taxon>Estrildinae</taxon>
        <taxon>Lonchura</taxon>
    </lineage>
</organism>
<keyword evidence="3" id="KW-1185">Reference proteome</keyword>
<dbReference type="Proteomes" id="UP000197619">
    <property type="component" value="Unassembled WGS sequence"/>
</dbReference>
<dbReference type="EMBL" id="MUZQ01000239">
    <property type="protein sequence ID" value="OWK54475.1"/>
    <property type="molecule type" value="Genomic_DNA"/>
</dbReference>
<sequence length="57" mass="5421">MPPGRPSAISTPSSVSAATRTVPSCTSVPPPAPWAVPGTTVASAGTVPCASTSTRGG</sequence>
<name>A0A218UL54_9PASE</name>
<comment type="caution">
    <text evidence="2">The sequence shown here is derived from an EMBL/GenBank/DDBJ whole genome shotgun (WGS) entry which is preliminary data.</text>
</comment>